<dbReference type="InterPro" id="IPR036237">
    <property type="entry name" value="Xyl_isomerase-like_sf"/>
</dbReference>
<evidence type="ECO:0000259" key="2">
    <source>
        <dbReference type="Pfam" id="PF01261"/>
    </source>
</evidence>
<keyword evidence="1" id="KW-0119">Carbohydrate metabolism</keyword>
<gene>
    <name evidence="3" type="ORF">HCR76_15290</name>
</gene>
<dbReference type="Proteomes" id="UP000662814">
    <property type="component" value="Chromosome"/>
</dbReference>
<dbReference type="EMBL" id="CP061169">
    <property type="protein sequence ID" value="QPZ38132.1"/>
    <property type="molecule type" value="Genomic_DNA"/>
</dbReference>
<evidence type="ECO:0000313" key="3">
    <source>
        <dbReference type="EMBL" id="QPZ38132.1"/>
    </source>
</evidence>
<dbReference type="Gene3D" id="3.20.20.150">
    <property type="entry name" value="Divalent-metal-dependent TIM barrel enzymes"/>
    <property type="match status" value="1"/>
</dbReference>
<protein>
    <submittedName>
        <fullName evidence="3">TIM barrel protein</fullName>
    </submittedName>
</protein>
<proteinExistence type="predicted"/>
<evidence type="ECO:0000313" key="4">
    <source>
        <dbReference type="Proteomes" id="UP000662814"/>
    </source>
</evidence>
<keyword evidence="4" id="KW-1185">Reference proteome</keyword>
<name>A0ABX6YIG4_9MICO</name>
<organism evidence="3 4">
    <name type="scientific">Paramicrobacterium chengjingii</name>
    <dbReference type="NCBI Taxonomy" id="2769067"/>
    <lineage>
        <taxon>Bacteria</taxon>
        <taxon>Bacillati</taxon>
        <taxon>Actinomycetota</taxon>
        <taxon>Actinomycetes</taxon>
        <taxon>Micrococcales</taxon>
        <taxon>Microbacteriaceae</taxon>
        <taxon>Paramicrobacterium</taxon>
    </lineage>
</organism>
<dbReference type="SUPFAM" id="SSF51658">
    <property type="entry name" value="Xylose isomerase-like"/>
    <property type="match status" value="1"/>
</dbReference>
<evidence type="ECO:0000256" key="1">
    <source>
        <dbReference type="ARBA" id="ARBA00023277"/>
    </source>
</evidence>
<dbReference type="RefSeq" id="WP_166987368.1">
    <property type="nucleotide sequence ID" value="NZ_CP061169.1"/>
</dbReference>
<reference evidence="3 4" key="1">
    <citation type="submission" date="2020-12" db="EMBL/GenBank/DDBJ databases">
        <title>Microbacterium sp. HY060.</title>
        <authorList>
            <person name="Zhou J."/>
        </authorList>
    </citation>
    <scope>NUCLEOTIDE SEQUENCE [LARGE SCALE GENOMIC DNA]</scope>
    <source>
        <strain evidence="3 4">HY60</strain>
    </source>
</reference>
<sequence length="297" mass="32236">MALGINTCFAVKRWTRPGDIIRIVSDELGVRSCQLSVDNLPLADPRSAESREYVRRFAAASDTAGVELDSIFTGLAAYSTSLLLDDDEAARDAAEAWYESLIVLGGIAGARSVGGHIGALSMPTASDPDRRERAMDELHERMQRLSLRAATEGLCTLLFENMAVEREPGSVLDTAVRLEASLATASVPWQLCFDVGHPVAMAQNDVDALAPWFGAAWITDPMLQLQFSRPGADMHAGFDDVDSDVGVSPMRVAEALVEAEWPSSSLFIEVMPAPEMRDDAVVPMLRRTVDVWTKVLA</sequence>
<accession>A0ABX6YIG4</accession>
<feature type="domain" description="Xylose isomerase-like TIM barrel" evidence="2">
    <location>
        <begin position="27"/>
        <end position="209"/>
    </location>
</feature>
<dbReference type="InterPro" id="IPR013022">
    <property type="entry name" value="Xyl_isomerase-like_TIM-brl"/>
</dbReference>
<dbReference type="Pfam" id="PF01261">
    <property type="entry name" value="AP_endonuc_2"/>
    <property type="match status" value="1"/>
</dbReference>